<keyword evidence="2" id="KW-0560">Oxidoreductase</keyword>
<sequence length="371" mass="38307">MARNVTTGRRVPAETLRAQILAILGAWGMPAEHAATTADIMVETDLMGIDSHGVSMLMAYEEGVREGRIRLAAQPKPLRDTGPTALLDGADGLGHPVSAMAMTMAVDKAKQFGVGAVGVVNSHHFGAAGAYARIASARGAIGLVTSSTRGVSLVPTRGAMPVLGTNPIAFAAPAGRNPPFVLDMATTTVAANKVKVHHLNDAPLPDGWVIDGAGQGVTDPHEANALVFQRPEGGITPLGGAESTGSAKGYGLAMMVHILAGTLVGASFSPIRNRTQAPGQPHNIGHFFLALDPDAFRTADAFAANLDDALDVLHATPPADPAEPVLVAGEPEDRMRAERLAQGVPVPDSLDALIRGICERAGAPYLLRPNG</sequence>
<dbReference type="PANTHER" id="PTHR11091:SF0">
    <property type="entry name" value="MALATE DEHYDROGENASE"/>
    <property type="match status" value="1"/>
</dbReference>
<dbReference type="EMBL" id="JAETWB010000001">
    <property type="protein sequence ID" value="MBL6076806.1"/>
    <property type="molecule type" value="Genomic_DNA"/>
</dbReference>
<evidence type="ECO:0000313" key="4">
    <source>
        <dbReference type="Proteomes" id="UP000660885"/>
    </source>
</evidence>
<dbReference type="InterPro" id="IPR043143">
    <property type="entry name" value="Mal/L-sulf/L-lact_DH-like_NADP"/>
</dbReference>
<accession>A0ABS1TWI0</accession>
<dbReference type="RefSeq" id="WP_202829970.1">
    <property type="nucleotide sequence ID" value="NZ_JAETWB010000001.1"/>
</dbReference>
<proteinExistence type="inferred from homology"/>
<comment type="similarity">
    <text evidence="1">Belongs to the LDH2/MDH2 oxidoreductase family.</text>
</comment>
<evidence type="ECO:0000313" key="3">
    <source>
        <dbReference type="EMBL" id="MBL6076806.1"/>
    </source>
</evidence>
<comment type="caution">
    <text evidence="3">The sequence shown here is derived from an EMBL/GenBank/DDBJ whole genome shotgun (WGS) entry which is preliminary data.</text>
</comment>
<dbReference type="Pfam" id="PF02615">
    <property type="entry name" value="Ldh_2"/>
    <property type="match status" value="1"/>
</dbReference>
<dbReference type="SUPFAM" id="SSF89733">
    <property type="entry name" value="L-sulfolactate dehydrogenase-like"/>
    <property type="match status" value="1"/>
</dbReference>
<evidence type="ECO:0000256" key="1">
    <source>
        <dbReference type="ARBA" id="ARBA00006056"/>
    </source>
</evidence>
<evidence type="ECO:0000256" key="2">
    <source>
        <dbReference type="ARBA" id="ARBA00023002"/>
    </source>
</evidence>
<gene>
    <name evidence="3" type="ORF">JMJ56_02230</name>
</gene>
<reference evidence="3 4" key="1">
    <citation type="submission" date="2021-01" db="EMBL/GenBank/DDBJ databases">
        <title>Belnapia mucosa sp. nov. and Belnapia arida sp. nov., isolated from the Tabernas Desert (Almeria, Spain).</title>
        <authorList>
            <person name="Molina-Menor E."/>
            <person name="Vidal-Verdu A."/>
            <person name="Calonge A."/>
            <person name="Satari L."/>
            <person name="Pereto J."/>
            <person name="Porcar M."/>
        </authorList>
    </citation>
    <scope>NUCLEOTIDE SEQUENCE [LARGE SCALE GENOMIC DNA]</scope>
    <source>
        <strain evidence="3 4">T18</strain>
    </source>
</reference>
<dbReference type="Proteomes" id="UP000660885">
    <property type="component" value="Unassembled WGS sequence"/>
</dbReference>
<dbReference type="Gene3D" id="3.30.1370.60">
    <property type="entry name" value="Hypothetical oxidoreductase yiak, domain 2"/>
    <property type="match status" value="1"/>
</dbReference>
<dbReference type="InterPro" id="IPR043144">
    <property type="entry name" value="Mal/L-sulf/L-lact_DH-like_ah"/>
</dbReference>
<protein>
    <submittedName>
        <fullName evidence="3">Ldh family oxidoreductase</fullName>
    </submittedName>
</protein>
<dbReference type="InterPro" id="IPR036111">
    <property type="entry name" value="Mal/L-sulfo/L-lacto_DH-like_sf"/>
</dbReference>
<dbReference type="InterPro" id="IPR003767">
    <property type="entry name" value="Malate/L-lactate_DH-like"/>
</dbReference>
<dbReference type="PANTHER" id="PTHR11091">
    <property type="entry name" value="OXIDOREDUCTASE-RELATED"/>
    <property type="match status" value="1"/>
</dbReference>
<keyword evidence="4" id="KW-1185">Reference proteome</keyword>
<dbReference type="Gene3D" id="1.10.1530.10">
    <property type="match status" value="1"/>
</dbReference>
<name>A0ABS1TWI0_9PROT</name>
<organism evidence="3 4">
    <name type="scientific">Belnapia arida</name>
    <dbReference type="NCBI Taxonomy" id="2804533"/>
    <lineage>
        <taxon>Bacteria</taxon>
        <taxon>Pseudomonadati</taxon>
        <taxon>Pseudomonadota</taxon>
        <taxon>Alphaproteobacteria</taxon>
        <taxon>Acetobacterales</taxon>
        <taxon>Roseomonadaceae</taxon>
        <taxon>Belnapia</taxon>
    </lineage>
</organism>